<gene>
    <name evidence="1" type="ORF">OPT61_g2647</name>
</gene>
<reference evidence="1" key="1">
    <citation type="submission" date="2022-11" db="EMBL/GenBank/DDBJ databases">
        <title>Genome Sequence of Boeremia exigua.</title>
        <authorList>
            <person name="Buettner E."/>
        </authorList>
    </citation>
    <scope>NUCLEOTIDE SEQUENCE</scope>
    <source>
        <strain evidence="1">CU02</strain>
    </source>
</reference>
<evidence type="ECO:0000313" key="2">
    <source>
        <dbReference type="Proteomes" id="UP001153331"/>
    </source>
</evidence>
<name>A0ACC2IKR4_9PLEO</name>
<evidence type="ECO:0000313" key="1">
    <source>
        <dbReference type="EMBL" id="KAJ8115788.1"/>
    </source>
</evidence>
<protein>
    <submittedName>
        <fullName evidence="1">Uncharacterized protein</fullName>
    </submittedName>
</protein>
<accession>A0ACC2IKR4</accession>
<organism evidence="1 2">
    <name type="scientific">Boeremia exigua</name>
    <dbReference type="NCBI Taxonomy" id="749465"/>
    <lineage>
        <taxon>Eukaryota</taxon>
        <taxon>Fungi</taxon>
        <taxon>Dikarya</taxon>
        <taxon>Ascomycota</taxon>
        <taxon>Pezizomycotina</taxon>
        <taxon>Dothideomycetes</taxon>
        <taxon>Pleosporomycetidae</taxon>
        <taxon>Pleosporales</taxon>
        <taxon>Pleosporineae</taxon>
        <taxon>Didymellaceae</taxon>
        <taxon>Boeremia</taxon>
    </lineage>
</organism>
<comment type="caution">
    <text evidence="1">The sequence shown here is derived from an EMBL/GenBank/DDBJ whole genome shotgun (WGS) entry which is preliminary data.</text>
</comment>
<dbReference type="Proteomes" id="UP001153331">
    <property type="component" value="Unassembled WGS sequence"/>
</dbReference>
<keyword evidence="2" id="KW-1185">Reference proteome</keyword>
<proteinExistence type="predicted"/>
<sequence length="94" mass="10371">MSSSTSPASGPTGSSMPPVHPTQMPRRVSFGTMPQRPLNSQQYVPVERTKSMSDIDKEEEARMTKSYKEKAKWSVAGVMDRLEKKLKGDGAKKA</sequence>
<dbReference type="EMBL" id="JAPHNI010000122">
    <property type="protein sequence ID" value="KAJ8115788.1"/>
    <property type="molecule type" value="Genomic_DNA"/>
</dbReference>